<dbReference type="InterPro" id="IPR045109">
    <property type="entry name" value="LSDs-like"/>
</dbReference>
<dbReference type="AlphaFoldDB" id="A0A8X7ZT28"/>
<feature type="compositionally biased region" description="Basic residues" evidence="5">
    <location>
        <begin position="363"/>
        <end position="373"/>
    </location>
</feature>
<keyword evidence="3" id="KW-0479">Metal-binding</keyword>
<name>A0A8X7ZT28_POPTO</name>
<evidence type="ECO:0000313" key="8">
    <source>
        <dbReference type="Proteomes" id="UP000886885"/>
    </source>
</evidence>
<feature type="compositionally biased region" description="Basic and acidic residues" evidence="5">
    <location>
        <begin position="83"/>
        <end position="100"/>
    </location>
</feature>
<feature type="compositionally biased region" description="Basic and acidic residues" evidence="5">
    <location>
        <begin position="127"/>
        <end position="154"/>
    </location>
</feature>
<evidence type="ECO:0000256" key="1">
    <source>
        <dbReference type="ARBA" id="ARBA00004123"/>
    </source>
</evidence>
<dbReference type="GO" id="GO:0000785">
    <property type="term" value="C:chromatin"/>
    <property type="evidence" value="ECO:0007669"/>
    <property type="project" value="TreeGrafter"/>
</dbReference>
<gene>
    <name evidence="7" type="ORF">POTOM_020965</name>
</gene>
<comment type="caution">
    <text evidence="7">The sequence shown here is derived from an EMBL/GenBank/DDBJ whole genome shotgun (WGS) entry which is preliminary data.</text>
</comment>
<evidence type="ECO:0000256" key="5">
    <source>
        <dbReference type="SAM" id="MobiDB-lite"/>
    </source>
</evidence>
<comment type="subcellular location">
    <subcellularLocation>
        <location evidence="1">Nucleus</location>
    </subcellularLocation>
</comment>
<feature type="domain" description="JmjC" evidence="6">
    <location>
        <begin position="889"/>
        <end position="1155"/>
    </location>
</feature>
<dbReference type="GO" id="GO:0046872">
    <property type="term" value="F:metal ion binding"/>
    <property type="evidence" value="ECO:0007669"/>
    <property type="project" value="UniProtKB-KW"/>
</dbReference>
<dbReference type="PANTHER" id="PTHR12549:SF11">
    <property type="entry name" value="LYSINE-SPECIFIC DEMETHYLASE JMJ25"/>
    <property type="match status" value="1"/>
</dbReference>
<comment type="similarity">
    <text evidence="2">Belongs to the JARID1 histone demethylase family.</text>
</comment>
<dbReference type="SMART" id="SM00558">
    <property type="entry name" value="JmjC"/>
    <property type="match status" value="1"/>
</dbReference>
<feature type="compositionally biased region" description="Low complexity" evidence="5">
    <location>
        <begin position="319"/>
        <end position="328"/>
    </location>
</feature>
<dbReference type="GO" id="GO:0000118">
    <property type="term" value="C:histone deacetylase complex"/>
    <property type="evidence" value="ECO:0007669"/>
    <property type="project" value="TreeGrafter"/>
</dbReference>
<dbReference type="GO" id="GO:0032454">
    <property type="term" value="F:histone H3K9 demethylase activity"/>
    <property type="evidence" value="ECO:0007669"/>
    <property type="project" value="InterPro"/>
</dbReference>
<dbReference type="GO" id="GO:0003712">
    <property type="term" value="F:transcription coregulator activity"/>
    <property type="evidence" value="ECO:0007669"/>
    <property type="project" value="TreeGrafter"/>
</dbReference>
<dbReference type="EMBL" id="JAAWWB010000010">
    <property type="protein sequence ID" value="KAG6773672.1"/>
    <property type="molecule type" value="Genomic_DNA"/>
</dbReference>
<dbReference type="GO" id="GO:0006357">
    <property type="term" value="P:regulation of transcription by RNA polymerase II"/>
    <property type="evidence" value="ECO:0007669"/>
    <property type="project" value="TreeGrafter"/>
</dbReference>
<feature type="compositionally biased region" description="Basic residues" evidence="5">
    <location>
        <begin position="101"/>
        <end position="110"/>
    </location>
</feature>
<feature type="compositionally biased region" description="Basic and acidic residues" evidence="5">
    <location>
        <begin position="161"/>
        <end position="280"/>
    </location>
</feature>
<evidence type="ECO:0000256" key="2">
    <source>
        <dbReference type="ARBA" id="ARBA00006801"/>
    </source>
</evidence>
<organism evidence="7 8">
    <name type="scientific">Populus tomentosa</name>
    <name type="common">Chinese white poplar</name>
    <dbReference type="NCBI Taxonomy" id="118781"/>
    <lineage>
        <taxon>Eukaryota</taxon>
        <taxon>Viridiplantae</taxon>
        <taxon>Streptophyta</taxon>
        <taxon>Embryophyta</taxon>
        <taxon>Tracheophyta</taxon>
        <taxon>Spermatophyta</taxon>
        <taxon>Magnoliopsida</taxon>
        <taxon>eudicotyledons</taxon>
        <taxon>Gunneridae</taxon>
        <taxon>Pentapetalae</taxon>
        <taxon>rosids</taxon>
        <taxon>fabids</taxon>
        <taxon>Malpighiales</taxon>
        <taxon>Salicaceae</taxon>
        <taxon>Saliceae</taxon>
        <taxon>Populus</taxon>
    </lineage>
</organism>
<reference evidence="7" key="1">
    <citation type="journal article" date="2020" name="bioRxiv">
        <title>Hybrid origin of Populus tomentosa Carr. identified through genome sequencing and phylogenomic analysis.</title>
        <authorList>
            <person name="An X."/>
            <person name="Gao K."/>
            <person name="Chen Z."/>
            <person name="Li J."/>
            <person name="Yang X."/>
            <person name="Yang X."/>
            <person name="Zhou J."/>
            <person name="Guo T."/>
            <person name="Zhao T."/>
            <person name="Huang S."/>
            <person name="Miao D."/>
            <person name="Khan W.U."/>
            <person name="Rao P."/>
            <person name="Ye M."/>
            <person name="Lei B."/>
            <person name="Liao W."/>
            <person name="Wang J."/>
            <person name="Ji L."/>
            <person name="Li Y."/>
            <person name="Guo B."/>
            <person name="Mustafa N.S."/>
            <person name="Li S."/>
            <person name="Yun Q."/>
            <person name="Keller S.R."/>
            <person name="Mao J."/>
            <person name="Zhang R."/>
            <person name="Strauss S.H."/>
        </authorList>
    </citation>
    <scope>NUCLEOTIDE SEQUENCE</scope>
    <source>
        <strain evidence="7">GM15</strain>
        <tissue evidence="7">Leaf</tissue>
    </source>
</reference>
<evidence type="ECO:0000313" key="7">
    <source>
        <dbReference type="EMBL" id="KAG6773672.1"/>
    </source>
</evidence>
<feature type="region of interest" description="Disordered" evidence="5">
    <location>
        <begin position="1"/>
        <end position="394"/>
    </location>
</feature>
<proteinExistence type="inferred from homology"/>
<accession>A0A8X7ZT28</accession>
<keyword evidence="4" id="KW-0539">Nucleus</keyword>
<sequence>MARVRKRQKPAQSEAGLVEEAVENGGSEEGVKENGGLHQSSEIGEGKVEESRDIDKGKGASNMGNRKRKVKKSEIGAVEEEREGNGVEKGEEGDLKEDVRRGRKKKKGKKKESDREEEKVEEENVENDEKGVSSAVEGKKRVDFVGNEGEKEVESGDEDGLGEKSEVDFVKKDERGVDGKMDGKSRKAKQEVDAEEGVKEVENGKEGKLDGRREEKGAEKRGREGGKFSVDNEERKEIGELGVGGKEKVRFVKNEEDSEGVKESEGAVARENKGGKKESESGNEEVESEVGKENGGDVEENGGSLNKRPRRTDKKVNYAELDAALDEAVLGEKRRKRRKKNGVSESDGLESVQNSKNGDVSRGKKKVSRKGKKNQKEENIEGEEEKEESGEGDCLMMSSETGYGLRTRKEQVDQGCKSKRDNEFIENVCLMCHQCQRNDKGRVVRCLKCKRKRYCIPCLTKWYTVGLFALYHSVLVFSPYPKMTEDEIANACPVCLGNCNCKSCLRLDAPMKELKNLKLEVSKEEELRYSKFFLRALLPFLKQLDEEQMMEREIEAKSKGVPLADLQIENAECPEDERMFCDNCRTSIFDYHRSCSNCSSDLCLACCREIRAGHLQGGGPDVLMEYINRGFEYLHGGKDKPQVESQVELPQKNESEDFMGPKSGWKANEDGSIHCACDSGNLELKCLFPNKKVNFAVSVSELVKKVEEMSKKWETDSANAPDERCACFNSNGDLDISNSNRLLKAACREDSDDNYLFYPIAEDITEDDLKHFQFHWKRAEPVIVRNVLETASGLSWEPMVMWRAFRQIKNEKHDTLLDVKAIECLDYCEVDINVHQFFIGYTGGRFDGKNWPQILKLKDWPPSKTFGESLPRHDAEFICCLPFKEYTHPRSGPLNLAIRLPKNSLKPDMGPKTYIAYGYPEELGRGDSVTKLHCDMSDAVNVLTHTADVSNKTHYTEIQKLKLKHFEQDERELFGNNQNVDGVDKGELFGNNQNADEVDNMHGVDSGKCDEEAGVVPGRSTGDGPLKCGNESEWMDALDGGAVWDIFRREDVPKLHEYLNKHFKEFRHIHCSPLPKVVHPIHDQTFFLTLEHKRKLKEEYGIEPWTFVQKLGDAVFIPAGCPHQVRNLKSCIKVAMDFVSPENVGECIRLTEEFRLLPPNHRAKEDKLEIKKMYLHAARWALDVLTNGGEVDEPEEVEKEQARSKKRS</sequence>
<evidence type="ECO:0000256" key="3">
    <source>
        <dbReference type="ARBA" id="ARBA00022723"/>
    </source>
</evidence>
<dbReference type="OrthoDB" id="1667110at2759"/>
<feature type="compositionally biased region" description="Acidic residues" evidence="5">
    <location>
        <begin position="380"/>
        <end position="391"/>
    </location>
</feature>
<feature type="compositionally biased region" description="Basic and acidic residues" evidence="5">
    <location>
        <begin position="44"/>
        <end position="58"/>
    </location>
</feature>
<keyword evidence="8" id="KW-1185">Reference proteome</keyword>
<dbReference type="Proteomes" id="UP000886885">
    <property type="component" value="Chromosome 5D"/>
</dbReference>
<dbReference type="PROSITE" id="PS51184">
    <property type="entry name" value="JMJC"/>
    <property type="match status" value="1"/>
</dbReference>
<dbReference type="GO" id="GO:0031490">
    <property type="term" value="F:chromatin DNA binding"/>
    <property type="evidence" value="ECO:0007669"/>
    <property type="project" value="TreeGrafter"/>
</dbReference>
<evidence type="ECO:0000259" key="6">
    <source>
        <dbReference type="PROSITE" id="PS51184"/>
    </source>
</evidence>
<dbReference type="PANTHER" id="PTHR12549">
    <property type="entry name" value="JMJC DOMAIN-CONTAINING HISTONE DEMETHYLATION PROTEIN"/>
    <property type="match status" value="1"/>
</dbReference>
<dbReference type="Pfam" id="PF02373">
    <property type="entry name" value="JmjC"/>
    <property type="match status" value="1"/>
</dbReference>
<protein>
    <recommendedName>
        <fullName evidence="6">JmjC domain-containing protein</fullName>
    </recommendedName>
</protein>
<evidence type="ECO:0000256" key="4">
    <source>
        <dbReference type="ARBA" id="ARBA00023242"/>
    </source>
</evidence>
<dbReference type="InterPro" id="IPR003347">
    <property type="entry name" value="JmjC_dom"/>
</dbReference>